<evidence type="ECO:0000259" key="1">
    <source>
        <dbReference type="Pfam" id="PF01521"/>
    </source>
</evidence>
<feature type="domain" description="Core" evidence="1">
    <location>
        <begin position="1"/>
        <end position="113"/>
    </location>
</feature>
<name>A0A0D1KIT3_9LACO</name>
<dbReference type="Gene3D" id="2.60.300.12">
    <property type="entry name" value="HesB-like domain"/>
    <property type="match status" value="1"/>
</dbReference>
<accession>A0A0D1KIT3</accession>
<proteinExistence type="predicted"/>
<dbReference type="Proteomes" id="UP000032287">
    <property type="component" value="Unassembled WGS sequence"/>
</dbReference>
<dbReference type="SUPFAM" id="SSF89360">
    <property type="entry name" value="HesB-like domain"/>
    <property type="match status" value="1"/>
</dbReference>
<protein>
    <recommendedName>
        <fullName evidence="1">Core domain-containing protein</fullName>
    </recommendedName>
</protein>
<dbReference type="InterPro" id="IPR035903">
    <property type="entry name" value="HesB-like_dom_sf"/>
</dbReference>
<keyword evidence="3" id="KW-1185">Reference proteome</keyword>
<gene>
    <name evidence="2" type="ORF">QX99_01661</name>
</gene>
<dbReference type="Pfam" id="PF01521">
    <property type="entry name" value="Fe-S_biosyn"/>
    <property type="match status" value="1"/>
</dbReference>
<dbReference type="InterPro" id="IPR000361">
    <property type="entry name" value="ATAP_core_dom"/>
</dbReference>
<dbReference type="STRING" id="137591.AO080_08580"/>
<dbReference type="PATRIC" id="fig|137591.25.peg.1633"/>
<comment type="caution">
    <text evidence="2">The sequence shown here is derived from an EMBL/GenBank/DDBJ whole genome shotgun (WGS) entry which is preliminary data.</text>
</comment>
<dbReference type="AlphaFoldDB" id="A0A0D1KIT3"/>
<sequence>MYLTITDAALEKINPILKAEPGRRLVMMYEDGVSPYSHHGEVAMQVSFVFAIIREDQPLLPWFDETIDSSIGPLPIKGYSKDYMIPNMVLDVKKFGGVVLRGDSGVIDDTPEIRDETATVTD</sequence>
<organism evidence="2 3">
    <name type="scientific">Weissella cibaria</name>
    <dbReference type="NCBI Taxonomy" id="137591"/>
    <lineage>
        <taxon>Bacteria</taxon>
        <taxon>Bacillati</taxon>
        <taxon>Bacillota</taxon>
        <taxon>Bacilli</taxon>
        <taxon>Lactobacillales</taxon>
        <taxon>Lactobacillaceae</taxon>
        <taxon>Weissella</taxon>
    </lineage>
</organism>
<dbReference type="EMBL" id="JWHU01000034">
    <property type="protein sequence ID" value="KIU19644.1"/>
    <property type="molecule type" value="Genomic_DNA"/>
</dbReference>
<dbReference type="RefSeq" id="WP_043707509.1">
    <property type="nucleotide sequence ID" value="NZ_JALOCT010000001.1"/>
</dbReference>
<dbReference type="eggNOG" id="ENOG503436B">
    <property type="taxonomic scope" value="Bacteria"/>
</dbReference>
<evidence type="ECO:0000313" key="3">
    <source>
        <dbReference type="Proteomes" id="UP000032287"/>
    </source>
</evidence>
<evidence type="ECO:0000313" key="2">
    <source>
        <dbReference type="EMBL" id="KIU19644.1"/>
    </source>
</evidence>
<reference evidence="2 3" key="1">
    <citation type="journal article" date="2015" name="Microbiology (Mosc.)">
        <title>Genomics of the Weissella cibaria species with an examination of its metabolic traits.</title>
        <authorList>
            <person name="Lynch K.M."/>
            <person name="Lucid A."/>
            <person name="Arendt E.K."/>
            <person name="Sleator R.D."/>
            <person name="Lucey B."/>
            <person name="Coffey A."/>
        </authorList>
    </citation>
    <scope>NUCLEOTIDE SEQUENCE [LARGE SCALE GENOMIC DNA]</scope>
    <source>
        <strain evidence="2 3">MG1</strain>
    </source>
</reference>